<name>A0ABW3FLP8_9PSEU</name>
<proteinExistence type="predicted"/>
<feature type="domain" description="DUF1214" evidence="1">
    <location>
        <begin position="86"/>
        <end position="163"/>
    </location>
</feature>
<evidence type="ECO:0000313" key="3">
    <source>
        <dbReference type="Proteomes" id="UP001597018"/>
    </source>
</evidence>
<gene>
    <name evidence="2" type="ORF">ACFQ16_06780</name>
</gene>
<organism evidence="2 3">
    <name type="scientific">Saccharopolyspora rosea</name>
    <dbReference type="NCBI Taxonomy" id="524884"/>
    <lineage>
        <taxon>Bacteria</taxon>
        <taxon>Bacillati</taxon>
        <taxon>Actinomycetota</taxon>
        <taxon>Actinomycetes</taxon>
        <taxon>Pseudonocardiales</taxon>
        <taxon>Pseudonocardiaceae</taxon>
        <taxon>Saccharopolyspora</taxon>
    </lineage>
</organism>
<accession>A0ABW3FLP8</accession>
<dbReference type="InterPro" id="IPR010621">
    <property type="entry name" value="DUF1214"/>
</dbReference>
<sequence length="358" mass="40168">MTDVAEGWSEFCRALERAGKVVLRDTAPDTPLDRAEGFRYLSRLAREMLYSCVDNADPDFPRLHQLDLVKIGADNPDNVYLSANIRGDRSYRIIGQRGTIAYFSIGSKANRYAKDGTMASTGELSDADLVAEPDGTIEIIASATEQGRNWLPLAPDSTGLVVRQTYLDRTTETPGRWWIERLDGPAEPAELTPEFLTAALRRAALAVHGTAATFAAWTEMFMTRPNELPDFGQNMFQRAGGDPEIFYLHGYWTLRPGEAWVIDTDVPDCPYWNFQLNNWWMESLDHRRRTSVNKHTAQLDDGRLRIVVADRDPGVGNWIDTCGHRSGTALLRWLGADAHPIPECRVVPLDSLTGEEDR</sequence>
<reference evidence="3" key="1">
    <citation type="journal article" date="2019" name="Int. J. Syst. Evol. Microbiol.">
        <title>The Global Catalogue of Microorganisms (GCM) 10K type strain sequencing project: providing services to taxonomists for standard genome sequencing and annotation.</title>
        <authorList>
            <consortium name="The Broad Institute Genomics Platform"/>
            <consortium name="The Broad Institute Genome Sequencing Center for Infectious Disease"/>
            <person name="Wu L."/>
            <person name="Ma J."/>
        </authorList>
    </citation>
    <scope>NUCLEOTIDE SEQUENCE [LARGE SCALE GENOMIC DNA]</scope>
    <source>
        <strain evidence="3">CCUG 56401</strain>
    </source>
</reference>
<protein>
    <submittedName>
        <fullName evidence="2">DUF1214 domain-containing protein</fullName>
    </submittedName>
</protein>
<dbReference type="Pfam" id="PF06742">
    <property type="entry name" value="DUF1214"/>
    <property type="match status" value="1"/>
</dbReference>
<dbReference type="EMBL" id="JBHTIW010000003">
    <property type="protein sequence ID" value="MFD0919441.1"/>
    <property type="molecule type" value="Genomic_DNA"/>
</dbReference>
<keyword evidence="3" id="KW-1185">Reference proteome</keyword>
<dbReference type="Proteomes" id="UP001597018">
    <property type="component" value="Unassembled WGS sequence"/>
</dbReference>
<comment type="caution">
    <text evidence="2">The sequence shown here is derived from an EMBL/GenBank/DDBJ whole genome shotgun (WGS) entry which is preliminary data.</text>
</comment>
<evidence type="ECO:0000259" key="1">
    <source>
        <dbReference type="Pfam" id="PF06742"/>
    </source>
</evidence>
<evidence type="ECO:0000313" key="2">
    <source>
        <dbReference type="EMBL" id="MFD0919441.1"/>
    </source>
</evidence>
<dbReference type="RefSeq" id="WP_263252761.1">
    <property type="nucleotide sequence ID" value="NZ_BAABLT010000001.1"/>
</dbReference>